<organism evidence="2 3">
    <name type="scientific">Hypocrea atroviridis (strain ATCC 20476 / IMI 206040)</name>
    <name type="common">Trichoderma atroviride</name>
    <dbReference type="NCBI Taxonomy" id="452589"/>
    <lineage>
        <taxon>Eukaryota</taxon>
        <taxon>Fungi</taxon>
        <taxon>Dikarya</taxon>
        <taxon>Ascomycota</taxon>
        <taxon>Pezizomycotina</taxon>
        <taxon>Sordariomycetes</taxon>
        <taxon>Hypocreomycetidae</taxon>
        <taxon>Hypocreales</taxon>
        <taxon>Hypocreaceae</taxon>
        <taxon>Trichoderma</taxon>
    </lineage>
</organism>
<dbReference type="HOGENOM" id="CLU_2527749_0_0_1"/>
<proteinExistence type="predicted"/>
<dbReference type="Proteomes" id="UP000005426">
    <property type="component" value="Unassembled WGS sequence"/>
</dbReference>
<reference evidence="2 3" key="1">
    <citation type="journal article" date="2011" name="Genome Biol.">
        <title>Comparative genome sequence analysis underscores mycoparasitism as the ancestral life style of Trichoderma.</title>
        <authorList>
            <person name="Kubicek C.P."/>
            <person name="Herrera-Estrella A."/>
            <person name="Seidl-Seiboth V."/>
            <person name="Martinez D.A."/>
            <person name="Druzhinina I.S."/>
            <person name="Thon M."/>
            <person name="Zeilinger S."/>
            <person name="Casas-Flores S."/>
            <person name="Horwitz B.A."/>
            <person name="Mukherjee P.K."/>
            <person name="Mukherjee M."/>
            <person name="Kredics L."/>
            <person name="Alcaraz L.D."/>
            <person name="Aerts A."/>
            <person name="Antal Z."/>
            <person name="Atanasova L."/>
            <person name="Cervantes-Badillo M.G."/>
            <person name="Challacombe J."/>
            <person name="Chertkov O."/>
            <person name="McCluskey K."/>
            <person name="Coulpier F."/>
            <person name="Deshpande N."/>
            <person name="von Doehren H."/>
            <person name="Ebbole D.J."/>
            <person name="Esquivel-Naranjo E.U."/>
            <person name="Fekete E."/>
            <person name="Flipphi M."/>
            <person name="Glaser F."/>
            <person name="Gomez-Rodriguez E.Y."/>
            <person name="Gruber S."/>
            <person name="Han C."/>
            <person name="Henrissat B."/>
            <person name="Hermosa R."/>
            <person name="Hernandez-Onate M."/>
            <person name="Karaffa L."/>
            <person name="Kosti I."/>
            <person name="Le Crom S."/>
            <person name="Lindquist E."/>
            <person name="Lucas S."/>
            <person name="Luebeck M."/>
            <person name="Luebeck P.S."/>
            <person name="Margeot A."/>
            <person name="Metz B."/>
            <person name="Misra M."/>
            <person name="Nevalainen H."/>
            <person name="Omann M."/>
            <person name="Packer N."/>
            <person name="Perrone G."/>
            <person name="Uresti-Rivera E.E."/>
            <person name="Salamov A."/>
            <person name="Schmoll M."/>
            <person name="Seiboth B."/>
            <person name="Shapiro H."/>
            <person name="Sukno S."/>
            <person name="Tamayo-Ramos J.A."/>
            <person name="Tisch D."/>
            <person name="Wiest A."/>
            <person name="Wilkinson H.H."/>
            <person name="Zhang M."/>
            <person name="Coutinho P.M."/>
            <person name="Kenerley C.M."/>
            <person name="Monte E."/>
            <person name="Baker S.E."/>
            <person name="Grigoriev I.V."/>
        </authorList>
    </citation>
    <scope>NUCLEOTIDE SEQUENCE [LARGE SCALE GENOMIC DNA]</scope>
    <source>
        <strain evidence="3">ATCC 20476 / IMI 206040</strain>
    </source>
</reference>
<evidence type="ECO:0000313" key="2">
    <source>
        <dbReference type="EMBL" id="EHK48413.1"/>
    </source>
</evidence>
<protein>
    <submittedName>
        <fullName evidence="2">Uncharacterized protein</fullName>
    </submittedName>
</protein>
<evidence type="ECO:0000313" key="3">
    <source>
        <dbReference type="Proteomes" id="UP000005426"/>
    </source>
</evidence>
<keyword evidence="3" id="KW-1185">Reference proteome</keyword>
<dbReference type="OrthoDB" id="4500473at2759"/>
<gene>
    <name evidence="2" type="ORF">TRIATDRAFT_297970</name>
</gene>
<accession>G9NKJ0</accession>
<sequence>MEYDEVPLHLKKWRWDRRVCIVTGVTVAEGATRAKMIARAAGFKTSVSGDPSGTGSTGLGMTSEFETNDSNEERTSEPSKFVFA</sequence>
<dbReference type="EMBL" id="ABDG02000018">
    <property type="protein sequence ID" value="EHK48413.1"/>
    <property type="molecule type" value="Genomic_DNA"/>
</dbReference>
<evidence type="ECO:0000256" key="1">
    <source>
        <dbReference type="SAM" id="MobiDB-lite"/>
    </source>
</evidence>
<feature type="region of interest" description="Disordered" evidence="1">
    <location>
        <begin position="44"/>
        <end position="84"/>
    </location>
</feature>
<name>G9NKJ0_HYPAI</name>
<comment type="caution">
    <text evidence="2">The sequence shown here is derived from an EMBL/GenBank/DDBJ whole genome shotgun (WGS) entry which is preliminary data.</text>
</comment>
<dbReference type="AlphaFoldDB" id="G9NKJ0"/>